<proteinExistence type="predicted"/>
<sequence>MPSARRKLRWGGGIAYGAYQKLEPYAAKTLSYGSDFFARYRRNLRRGAVGYDTELKRLGVHVGVTYI</sequence>
<reference evidence="2" key="1">
    <citation type="journal article" date="2017" name="Nature">
        <title>The sunflower genome provides insights into oil metabolism, flowering and Asterid evolution.</title>
        <authorList>
            <person name="Badouin H."/>
            <person name="Gouzy J."/>
            <person name="Grassa C.J."/>
            <person name="Murat F."/>
            <person name="Staton S.E."/>
            <person name="Cottret L."/>
            <person name="Lelandais-Briere C."/>
            <person name="Owens G.L."/>
            <person name="Carrere S."/>
            <person name="Mayjonade B."/>
            <person name="Legrand L."/>
            <person name="Gill N."/>
            <person name="Kane N.C."/>
            <person name="Bowers J.E."/>
            <person name="Hubner S."/>
            <person name="Bellec A."/>
            <person name="Berard A."/>
            <person name="Berges H."/>
            <person name="Blanchet N."/>
            <person name="Boniface M.C."/>
            <person name="Brunel D."/>
            <person name="Catrice O."/>
            <person name="Chaidir N."/>
            <person name="Claudel C."/>
            <person name="Donnadieu C."/>
            <person name="Faraut T."/>
            <person name="Fievet G."/>
            <person name="Helmstetter N."/>
            <person name="King M."/>
            <person name="Knapp S.J."/>
            <person name="Lai Z."/>
            <person name="Le Paslier M.C."/>
            <person name="Lippi Y."/>
            <person name="Lorenzon L."/>
            <person name="Mandel J.R."/>
            <person name="Marage G."/>
            <person name="Marchand G."/>
            <person name="Marquand E."/>
            <person name="Bret-Mestries E."/>
            <person name="Morien E."/>
            <person name="Nambeesan S."/>
            <person name="Nguyen T."/>
            <person name="Pegot-Espagnet P."/>
            <person name="Pouilly N."/>
            <person name="Raftis F."/>
            <person name="Sallet E."/>
            <person name="Schiex T."/>
            <person name="Thomas J."/>
            <person name="Vandecasteele C."/>
            <person name="Vares D."/>
            <person name="Vear F."/>
            <person name="Vautrin S."/>
            <person name="Crespi M."/>
            <person name="Mangin B."/>
            <person name="Burke J.M."/>
            <person name="Salse J."/>
            <person name="Munos S."/>
            <person name="Vincourt P."/>
            <person name="Rieseberg L.H."/>
            <person name="Langlade N.B."/>
        </authorList>
    </citation>
    <scope>NUCLEOTIDE SEQUENCE [LARGE SCALE GENOMIC DNA]</scope>
    <source>
        <strain evidence="2">cv. SF193</strain>
    </source>
</reference>
<gene>
    <name evidence="1" type="ORF">HannXRQ_Chr05g0154541</name>
</gene>
<keyword evidence="2" id="KW-1185">Reference proteome</keyword>
<dbReference type="Proteomes" id="UP000215914">
    <property type="component" value="Chromosome 5"/>
</dbReference>
<protein>
    <submittedName>
        <fullName evidence="1">Uncharacterized protein</fullName>
    </submittedName>
</protein>
<dbReference type="EMBL" id="CM007894">
    <property type="protein sequence ID" value="OTG26066.1"/>
    <property type="molecule type" value="Genomic_DNA"/>
</dbReference>
<organism evidence="1 2">
    <name type="scientific">Helianthus annuus</name>
    <name type="common">Common sunflower</name>
    <dbReference type="NCBI Taxonomy" id="4232"/>
    <lineage>
        <taxon>Eukaryota</taxon>
        <taxon>Viridiplantae</taxon>
        <taxon>Streptophyta</taxon>
        <taxon>Embryophyta</taxon>
        <taxon>Tracheophyta</taxon>
        <taxon>Spermatophyta</taxon>
        <taxon>Magnoliopsida</taxon>
        <taxon>eudicotyledons</taxon>
        <taxon>Gunneridae</taxon>
        <taxon>Pentapetalae</taxon>
        <taxon>asterids</taxon>
        <taxon>campanulids</taxon>
        <taxon>Asterales</taxon>
        <taxon>Asteraceae</taxon>
        <taxon>Asteroideae</taxon>
        <taxon>Heliantheae alliance</taxon>
        <taxon>Heliantheae</taxon>
        <taxon>Helianthus</taxon>
    </lineage>
</organism>
<evidence type="ECO:0000313" key="1">
    <source>
        <dbReference type="EMBL" id="OTG26066.1"/>
    </source>
</evidence>
<evidence type="ECO:0000313" key="2">
    <source>
        <dbReference type="Proteomes" id="UP000215914"/>
    </source>
</evidence>
<name>A0A251UT92_HELAN</name>
<accession>A0A251UT92</accession>
<dbReference type="AlphaFoldDB" id="A0A251UT92"/>
<dbReference type="InParanoid" id="A0A251UT92"/>